<reference evidence="3" key="1">
    <citation type="submission" date="2012-12" db="EMBL/GenBank/DDBJ databases">
        <authorList>
            <person name="Hellsten U."/>
            <person name="Grimwood J."/>
            <person name="Chapman J.A."/>
            <person name="Shapiro H."/>
            <person name="Aerts A."/>
            <person name="Otillar R.P."/>
            <person name="Terry A.Y."/>
            <person name="Boore J.L."/>
            <person name="Simakov O."/>
            <person name="Marletaz F."/>
            <person name="Cho S.-J."/>
            <person name="Edsinger-Gonzales E."/>
            <person name="Havlak P."/>
            <person name="Kuo D.-H."/>
            <person name="Larsson T."/>
            <person name="Lv J."/>
            <person name="Arendt D."/>
            <person name="Savage R."/>
            <person name="Osoegawa K."/>
            <person name="de Jong P."/>
            <person name="Lindberg D.R."/>
            <person name="Seaver E.C."/>
            <person name="Weisblat D.A."/>
            <person name="Putnam N.H."/>
            <person name="Grigoriev I.V."/>
            <person name="Rokhsar D.S."/>
        </authorList>
    </citation>
    <scope>NUCLEOTIDE SEQUENCE</scope>
</reference>
<dbReference type="CTD" id="20200198"/>
<dbReference type="RefSeq" id="XP_009025773.1">
    <property type="nucleotide sequence ID" value="XM_009027525.1"/>
</dbReference>
<dbReference type="EMBL" id="AMQM01001441">
    <property type="status" value="NOT_ANNOTATED_CDS"/>
    <property type="molecule type" value="Genomic_DNA"/>
</dbReference>
<proteinExistence type="predicted"/>
<dbReference type="Proteomes" id="UP000015101">
    <property type="component" value="Unassembled WGS sequence"/>
</dbReference>
<accession>T1EUE8</accession>
<reference evidence="1 3" key="2">
    <citation type="journal article" date="2013" name="Nature">
        <title>Insights into bilaterian evolution from three spiralian genomes.</title>
        <authorList>
            <person name="Simakov O."/>
            <person name="Marletaz F."/>
            <person name="Cho S.J."/>
            <person name="Edsinger-Gonzales E."/>
            <person name="Havlak P."/>
            <person name="Hellsten U."/>
            <person name="Kuo D.H."/>
            <person name="Larsson T."/>
            <person name="Lv J."/>
            <person name="Arendt D."/>
            <person name="Savage R."/>
            <person name="Osoegawa K."/>
            <person name="de Jong P."/>
            <person name="Grimwood J."/>
            <person name="Chapman J.A."/>
            <person name="Shapiro H."/>
            <person name="Aerts A."/>
            <person name="Otillar R.P."/>
            <person name="Terry A.Y."/>
            <person name="Boore J.L."/>
            <person name="Grigoriev I.V."/>
            <person name="Lindberg D.R."/>
            <person name="Seaver E.C."/>
            <person name="Weisblat D.A."/>
            <person name="Putnam N.H."/>
            <person name="Rokhsar D.S."/>
        </authorList>
    </citation>
    <scope>NUCLEOTIDE SEQUENCE</scope>
</reference>
<dbReference type="EnsemblMetazoa" id="HelroT163740">
    <property type="protein sequence ID" value="HelroP163740"/>
    <property type="gene ID" value="HelroG163740"/>
</dbReference>
<reference evidence="2" key="3">
    <citation type="submission" date="2015-06" db="UniProtKB">
        <authorList>
            <consortium name="EnsemblMetazoa"/>
        </authorList>
    </citation>
    <scope>IDENTIFICATION</scope>
</reference>
<organism evidence="2 3">
    <name type="scientific">Helobdella robusta</name>
    <name type="common">Californian leech</name>
    <dbReference type="NCBI Taxonomy" id="6412"/>
    <lineage>
        <taxon>Eukaryota</taxon>
        <taxon>Metazoa</taxon>
        <taxon>Spiralia</taxon>
        <taxon>Lophotrochozoa</taxon>
        <taxon>Annelida</taxon>
        <taxon>Clitellata</taxon>
        <taxon>Hirudinea</taxon>
        <taxon>Rhynchobdellida</taxon>
        <taxon>Glossiphoniidae</taxon>
        <taxon>Helobdella</taxon>
    </lineage>
</organism>
<name>T1EUE8_HELRO</name>
<evidence type="ECO:0000313" key="2">
    <source>
        <dbReference type="EnsemblMetazoa" id="HelroP163740"/>
    </source>
</evidence>
<dbReference type="HOGENOM" id="CLU_2252920_0_0_1"/>
<evidence type="ECO:0000313" key="1">
    <source>
        <dbReference type="EMBL" id="ESN96647.1"/>
    </source>
</evidence>
<keyword evidence="3" id="KW-1185">Reference proteome</keyword>
<gene>
    <name evidence="2" type="primary">20200198</name>
    <name evidence="1" type="ORF">HELRODRAFT_163740</name>
</gene>
<dbReference type="GeneID" id="20200198"/>
<dbReference type="AlphaFoldDB" id="T1EUE8"/>
<protein>
    <submittedName>
        <fullName evidence="1 2">Uncharacterized protein</fullName>
    </submittedName>
</protein>
<sequence>MWCGRLCAPGTPCGPEFQPIDDSFCWLLIVDVIVIVVLQDRTDFFLSVVSMNKNTIYKIVSSFMKIRLKRSSLLFVHFATQLMQLKMKILQFFVFKLELSADAK</sequence>
<dbReference type="EMBL" id="KB097495">
    <property type="protein sequence ID" value="ESN96647.1"/>
    <property type="molecule type" value="Genomic_DNA"/>
</dbReference>
<dbReference type="InParanoid" id="T1EUE8"/>
<dbReference type="KEGG" id="hro:HELRODRAFT_163740"/>
<evidence type="ECO:0000313" key="3">
    <source>
        <dbReference type="Proteomes" id="UP000015101"/>
    </source>
</evidence>